<evidence type="ECO:0000256" key="4">
    <source>
        <dbReference type="ARBA" id="ARBA00020837"/>
    </source>
</evidence>
<dbReference type="Pfam" id="PF06130">
    <property type="entry name" value="PTAC"/>
    <property type="match status" value="1"/>
</dbReference>
<evidence type="ECO:0000256" key="3">
    <source>
        <dbReference type="ARBA" id="ARBA00012206"/>
    </source>
</evidence>
<dbReference type="NCBIfam" id="NF011652">
    <property type="entry name" value="PRK15070.1"/>
    <property type="match status" value="1"/>
</dbReference>
<evidence type="ECO:0000256" key="2">
    <source>
        <dbReference type="ARBA" id="ARBA00007342"/>
    </source>
</evidence>
<dbReference type="Proteomes" id="UP000092578">
    <property type="component" value="Unassembled WGS sequence"/>
</dbReference>
<evidence type="ECO:0000256" key="5">
    <source>
        <dbReference type="ARBA" id="ARBA00022679"/>
    </source>
</evidence>
<evidence type="ECO:0000256" key="8">
    <source>
        <dbReference type="ARBA" id="ARBA00023315"/>
    </source>
</evidence>
<evidence type="ECO:0000313" key="14">
    <source>
        <dbReference type="Proteomes" id="UP000092578"/>
    </source>
</evidence>
<dbReference type="GO" id="GO:0046872">
    <property type="term" value="F:metal ion binding"/>
    <property type="evidence" value="ECO:0007669"/>
    <property type="project" value="UniProtKB-KW"/>
</dbReference>
<gene>
    <name evidence="13" type="ORF">A8F95_19895</name>
</gene>
<protein>
    <recommendedName>
        <fullName evidence="4">Phosphate propanoyltransferase</fullName>
        <ecNumber evidence="3">2.3.1.222</ecNumber>
    </recommendedName>
    <alternativeName>
        <fullName evidence="10">Phosphate acyltransferase PduL</fullName>
    </alternativeName>
    <alternativeName>
        <fullName evidence="9">Phosphotransacylase PduL</fullName>
    </alternativeName>
    <alternativeName>
        <fullName evidence="11">Propanediol utilization protein PduL</fullName>
    </alternativeName>
</protein>
<comment type="similarity">
    <text evidence="2">Belongs to the PduL family.</text>
</comment>
<dbReference type="EC" id="2.3.1.222" evidence="3"/>
<evidence type="ECO:0000256" key="11">
    <source>
        <dbReference type="ARBA" id="ARBA00033077"/>
    </source>
</evidence>
<comment type="caution">
    <text evidence="13">The sequence shown here is derived from an EMBL/GenBank/DDBJ whole genome shotgun (WGS) entry which is preliminary data.</text>
</comment>
<name>A0A1B9B6X4_9BACI</name>
<keyword evidence="13" id="KW-0418">Kinase</keyword>
<dbReference type="GO" id="GO:0016747">
    <property type="term" value="F:acyltransferase activity, transferring groups other than amino-acyl groups"/>
    <property type="evidence" value="ECO:0007669"/>
    <property type="project" value="InterPro"/>
</dbReference>
<dbReference type="InterPro" id="IPR008300">
    <property type="entry name" value="PTAC"/>
</dbReference>
<evidence type="ECO:0000256" key="6">
    <source>
        <dbReference type="ARBA" id="ARBA00022723"/>
    </source>
</evidence>
<dbReference type="PANTHER" id="PTHR39453:SF1">
    <property type="entry name" value="PHOSPHATE PROPANOYLTRANSFERASE"/>
    <property type="match status" value="1"/>
</dbReference>
<dbReference type="EMBL" id="MAYT01000005">
    <property type="protein sequence ID" value="OCA91828.1"/>
    <property type="molecule type" value="Genomic_DNA"/>
</dbReference>
<keyword evidence="7" id="KW-0862">Zinc</keyword>
<organism evidence="13 14">
    <name type="scientific">Pseudobacillus wudalianchiensis</name>
    <dbReference type="NCBI Taxonomy" id="1743143"/>
    <lineage>
        <taxon>Bacteria</taxon>
        <taxon>Bacillati</taxon>
        <taxon>Bacillota</taxon>
        <taxon>Bacilli</taxon>
        <taxon>Bacillales</taxon>
        <taxon>Bacillaceae</taxon>
        <taxon>Pseudobacillus</taxon>
    </lineage>
</organism>
<comment type="cofactor">
    <cofactor evidence="1">
        <name>Zn(2+)</name>
        <dbReference type="ChEBI" id="CHEBI:29105"/>
    </cofactor>
</comment>
<reference evidence="14" key="1">
    <citation type="submission" date="2016-05" db="EMBL/GenBank/DDBJ databases">
        <authorList>
            <person name="Liu B."/>
            <person name="Wang J."/>
            <person name="Zhu Y."/>
            <person name="Liu G."/>
            <person name="Chen Q."/>
            <person name="Chen Z."/>
            <person name="Lan J."/>
            <person name="Che J."/>
            <person name="Ge C."/>
            <person name="Shi H."/>
            <person name="Pan Z."/>
            <person name="Liu X."/>
        </authorList>
    </citation>
    <scope>NUCLEOTIDE SEQUENCE [LARGE SCALE GENOMIC DNA]</scope>
    <source>
        <strain evidence="14">FJAT-27215</strain>
    </source>
</reference>
<keyword evidence="5" id="KW-0808">Transferase</keyword>
<comment type="catalytic activity">
    <reaction evidence="12">
        <text>propanoyl-CoA + phosphate = propanoyl phosphate + CoA</text>
        <dbReference type="Rhea" id="RHEA:28046"/>
        <dbReference type="ChEBI" id="CHEBI:43474"/>
        <dbReference type="ChEBI" id="CHEBI:57287"/>
        <dbReference type="ChEBI" id="CHEBI:57392"/>
        <dbReference type="ChEBI" id="CHEBI:58933"/>
        <dbReference type="EC" id="2.3.1.222"/>
    </reaction>
</comment>
<evidence type="ECO:0000256" key="10">
    <source>
        <dbReference type="ARBA" id="ARBA00030939"/>
    </source>
</evidence>
<keyword evidence="6" id="KW-0479">Metal-binding</keyword>
<keyword evidence="14" id="KW-1185">Reference proteome</keyword>
<evidence type="ECO:0000313" key="13">
    <source>
        <dbReference type="EMBL" id="OCA91828.1"/>
    </source>
</evidence>
<dbReference type="AlphaFoldDB" id="A0A1B9B6X4"/>
<evidence type="ECO:0000256" key="7">
    <source>
        <dbReference type="ARBA" id="ARBA00022833"/>
    </source>
</evidence>
<evidence type="ECO:0000256" key="9">
    <source>
        <dbReference type="ARBA" id="ARBA00030044"/>
    </source>
</evidence>
<proteinExistence type="inferred from homology"/>
<dbReference type="GO" id="GO:0016301">
    <property type="term" value="F:kinase activity"/>
    <property type="evidence" value="ECO:0007669"/>
    <property type="project" value="UniProtKB-KW"/>
</dbReference>
<sequence length="284" mass="31453">MEPEWIQSIVEEVVRQLGRKEAVQKPNQVPLAVSARHVHLSEQHLAILFGQSYTLKKKSDLSQPNQFAAEETVILSGPKGTIERVRVLGPSRHLTQVEVSQTDAFKLGLTPPIRQSGDIKGSSPITIIGPKGSVYLNEGLIIAQAHIHMAPDDARRFGVEDGQYVQVRAETERPITFERVRIRVSPSYRLEMHIDTDEANSGFIRTGQTGEIISAGQTQSTCHSPVLIEEKQTIIPLFEGKLLSQHEVKQLDGPVIRVGKTTIVTPLAKDTARELGKKIEVIDE</sequence>
<accession>A0A1B9B6X4</accession>
<evidence type="ECO:0000256" key="12">
    <source>
        <dbReference type="ARBA" id="ARBA00047589"/>
    </source>
</evidence>
<keyword evidence="8" id="KW-0012">Acyltransferase</keyword>
<evidence type="ECO:0000256" key="1">
    <source>
        <dbReference type="ARBA" id="ARBA00001947"/>
    </source>
</evidence>
<dbReference type="PANTHER" id="PTHR39453">
    <property type="entry name" value="PHOSPHATE PROPANOYLTRANSFERASE"/>
    <property type="match status" value="1"/>
</dbReference>